<dbReference type="GO" id="GO:0016301">
    <property type="term" value="F:kinase activity"/>
    <property type="evidence" value="ECO:0007669"/>
    <property type="project" value="UniProtKB-KW"/>
</dbReference>
<dbReference type="InterPro" id="IPR003594">
    <property type="entry name" value="HATPase_dom"/>
</dbReference>
<dbReference type="Pfam" id="PF13581">
    <property type="entry name" value="HATPase_c_2"/>
    <property type="match status" value="1"/>
</dbReference>
<reference evidence="3 5" key="2">
    <citation type="submission" date="2023-11" db="EMBL/GenBank/DDBJ databases">
        <title>MicrobeMod: A computational toolkit for identifying prokaryotic methylation and restriction-modification with nanopore sequencing.</title>
        <authorList>
            <person name="Crits-Christoph A."/>
            <person name="Kang S.C."/>
            <person name="Lee H."/>
            <person name="Ostrov N."/>
        </authorList>
    </citation>
    <scope>NUCLEOTIDE SEQUENCE [LARGE SCALE GENOMIC DNA]</scope>
    <source>
        <strain evidence="3 5">ATCC 23090</strain>
    </source>
</reference>
<dbReference type="InterPro" id="IPR001932">
    <property type="entry name" value="PPM-type_phosphatase-like_dom"/>
</dbReference>
<organism evidence="2 4">
    <name type="scientific">Chitinophaga sancti</name>
    <dbReference type="NCBI Taxonomy" id="1004"/>
    <lineage>
        <taxon>Bacteria</taxon>
        <taxon>Pseudomonadati</taxon>
        <taxon>Bacteroidota</taxon>
        <taxon>Chitinophagia</taxon>
        <taxon>Chitinophagales</taxon>
        <taxon>Chitinophagaceae</taxon>
        <taxon>Chitinophaga</taxon>
    </lineage>
</organism>
<dbReference type="STRING" id="1004.SAMN05661012_00403"/>
<dbReference type="EMBL" id="CP140154">
    <property type="protein sequence ID" value="WQG89705.1"/>
    <property type="molecule type" value="Genomic_DNA"/>
</dbReference>
<dbReference type="InterPro" id="IPR039248">
    <property type="entry name" value="Ptase_RsbX"/>
</dbReference>
<evidence type="ECO:0000313" key="5">
    <source>
        <dbReference type="Proteomes" id="UP001326715"/>
    </source>
</evidence>
<dbReference type="SUPFAM" id="SSF81606">
    <property type="entry name" value="PP2C-like"/>
    <property type="match status" value="1"/>
</dbReference>
<dbReference type="Proteomes" id="UP000183788">
    <property type="component" value="Unassembled WGS sequence"/>
</dbReference>
<sequence>MDNHIHLALNASDRSYFAILKKEVHAMAVAGGLPEKRIAELDIIVAEIVTNLVKHAGGGQVLAKLIEENGKQGIELISIDNGPGMTDVTRMVADGVSTKNTLGNGLGAIKRLSDVFQIYSMKNWGTVILVRVFDKTSTAKKFKTEIRSVIIPKPGETESGDDFYSIVDKDYVKLFLGDGLGHGPEAAKAMQAAGNAFMECPHTDPVDIIRYINLAVKRTRGMVGTVAVFDLASKKWRICGVGNIITKVLSPGNSKSYLTYNGIIGLNVPNTLSAQEIPHEDGQYILMSSDGLKTRWDTSRYTSIMRYDLSILCASLIKDFARLTDDMSAVACKINL</sequence>
<evidence type="ECO:0000313" key="2">
    <source>
        <dbReference type="EMBL" id="SFW17488.1"/>
    </source>
</evidence>
<proteinExistence type="predicted"/>
<reference evidence="2 4" key="1">
    <citation type="submission" date="2016-11" db="EMBL/GenBank/DDBJ databases">
        <authorList>
            <person name="Jaros S."/>
            <person name="Januszkiewicz K."/>
            <person name="Wedrychowicz H."/>
        </authorList>
    </citation>
    <scope>NUCLEOTIDE SEQUENCE [LARGE SCALE GENOMIC DNA]</scope>
    <source>
        <strain evidence="2 4">DSM 784</strain>
    </source>
</reference>
<dbReference type="CDD" id="cd16934">
    <property type="entry name" value="HATPase_RsbT-like"/>
    <property type="match status" value="1"/>
</dbReference>
<dbReference type="Gene3D" id="3.60.40.10">
    <property type="entry name" value="PPM-type phosphatase domain"/>
    <property type="match status" value="1"/>
</dbReference>
<gene>
    <name evidence="2" type="ORF">SAMN05661012_00403</name>
    <name evidence="3" type="ORF">SR876_32750</name>
</gene>
<dbReference type="PANTHER" id="PTHR35801">
    <property type="entry name" value="PHOSPHOSERINE PHOSPHATASE RSBX"/>
    <property type="match status" value="1"/>
</dbReference>
<keyword evidence="3" id="KW-0547">Nucleotide-binding</keyword>
<dbReference type="SMART" id="SM00331">
    <property type="entry name" value="PP2C_SIG"/>
    <property type="match status" value="1"/>
</dbReference>
<dbReference type="AlphaFoldDB" id="A0A1K1M313"/>
<dbReference type="OrthoDB" id="479131at2"/>
<dbReference type="Pfam" id="PF07228">
    <property type="entry name" value="SpoIIE"/>
    <property type="match status" value="1"/>
</dbReference>
<dbReference type="InterPro" id="IPR036890">
    <property type="entry name" value="HATPase_C_sf"/>
</dbReference>
<keyword evidence="5" id="KW-1185">Reference proteome</keyword>
<dbReference type="PANTHER" id="PTHR35801:SF1">
    <property type="entry name" value="PHOSPHOSERINE PHOSPHATASE RSBX"/>
    <property type="match status" value="1"/>
</dbReference>
<dbReference type="InterPro" id="IPR036457">
    <property type="entry name" value="PPM-type-like_dom_sf"/>
</dbReference>
<keyword evidence="3" id="KW-0067">ATP-binding</keyword>
<evidence type="ECO:0000313" key="4">
    <source>
        <dbReference type="Proteomes" id="UP000183788"/>
    </source>
</evidence>
<keyword evidence="2" id="KW-0808">Transferase</keyword>
<protein>
    <submittedName>
        <fullName evidence="3">ATP-binding SpoIIE family protein phosphatase</fullName>
    </submittedName>
    <submittedName>
        <fullName evidence="2">Anti-sigma regulatory factor (Ser/Thr protein kinase)</fullName>
    </submittedName>
</protein>
<evidence type="ECO:0000259" key="1">
    <source>
        <dbReference type="SMART" id="SM00331"/>
    </source>
</evidence>
<keyword evidence="2" id="KW-0418">Kinase</keyword>
<dbReference type="Gene3D" id="3.30.565.10">
    <property type="entry name" value="Histidine kinase-like ATPase, C-terminal domain"/>
    <property type="match status" value="1"/>
</dbReference>
<name>A0A1K1M313_9BACT</name>
<dbReference type="SUPFAM" id="SSF55874">
    <property type="entry name" value="ATPase domain of HSP90 chaperone/DNA topoisomerase II/histidine kinase"/>
    <property type="match status" value="1"/>
</dbReference>
<dbReference type="GO" id="GO:0005524">
    <property type="term" value="F:ATP binding"/>
    <property type="evidence" value="ECO:0007669"/>
    <property type="project" value="UniProtKB-KW"/>
</dbReference>
<dbReference type="EMBL" id="FPIZ01000001">
    <property type="protein sequence ID" value="SFW17488.1"/>
    <property type="molecule type" value="Genomic_DNA"/>
</dbReference>
<feature type="domain" description="PPM-type phosphatase" evidence="1">
    <location>
        <begin position="143"/>
        <end position="334"/>
    </location>
</feature>
<dbReference type="RefSeq" id="WP_072356927.1">
    <property type="nucleotide sequence ID" value="NZ_CP139972.1"/>
</dbReference>
<evidence type="ECO:0000313" key="3">
    <source>
        <dbReference type="EMBL" id="WQG89705.1"/>
    </source>
</evidence>
<accession>A0A1K1M313</accession>
<dbReference type="Proteomes" id="UP001326715">
    <property type="component" value="Chromosome"/>
</dbReference>